<feature type="domain" description="Peptidase M13 C-terminal" evidence="1">
    <location>
        <begin position="602"/>
        <end position="714"/>
    </location>
</feature>
<evidence type="ECO:0000259" key="1">
    <source>
        <dbReference type="Pfam" id="PF01431"/>
    </source>
</evidence>
<dbReference type="InterPro" id="IPR000718">
    <property type="entry name" value="Peptidase_M13"/>
</dbReference>
<name>A0A8S1EVZ3_9PELO</name>
<dbReference type="PANTHER" id="PTHR11733:SF233">
    <property type="entry name" value="PEPTIDASE M13 C-TERMINAL DOMAIN-CONTAINING PROTEIN"/>
    <property type="match status" value="1"/>
</dbReference>
<sequence length="731" mass="85664">MSKSLIEGVFWNVRRYHTIQRIYGSPTKAGHLLEELREEFDNLLRETPWLRSNNAVEKYREKLTTMRLFTIDFLIFGLKEGLKGIISDLRSFNSSNGMLTLKKSEIVKFASLGFYAIYAQSAPEPLGDQFMDVISTRKYSLANFKDGLIVTDNTYALLSLQSNIASRYGSFGFNIAHEIMHSFIFDQHDKSPLKQYSTPNTNCILSQHSKTCQMFPEAKCSTTNRTFEEDGADLMGFRLVYNVFRKTKNAIRRKKFLELIGNEKLFFYALATIQCVNHPKRIDTNDLHSTKYARVNMIMAQSDEFAKAFKCKKTDRMVRSKADHCELYGEHGPMTRKLVSPFDTTFVNNSIDPCEDFYAHVCPQNDYSFRERLYYELSDDDHRTELDFMTIKDVDFRVTFEGNASLAETELIELCETQLEEFKKTLYVYMKRVAKEKTRKLDWNNMTCTLIAEMLKNVDFENLAKRAHKWIRDVFNNVRRYYTVKRLYGSPTKAAHMYEDIKTELFELLENTPWLRRYNATEMFKTQLNLMKTYDFGYFVEAFENRLKSVVPKLRELKADKGVVRLERTQLATFVALGYDVVYMRNCPEPFQNFAMDSLATSKHKCSTTNRTFEEDGADLMGFRLAYNVFKKAKYVNRRKIYFGYADEIDNDKLFFYSMATQWCARRLVKKKSDGVHSVKYARVNMQMAQLDEFAKTFKCKKTDRMVRSKADHCELYGEHGPLTRKFAQNF</sequence>
<dbReference type="Gene3D" id="3.40.390.10">
    <property type="entry name" value="Collagenase (Catalytic Domain)"/>
    <property type="match status" value="2"/>
</dbReference>
<comment type="caution">
    <text evidence="2">The sequence shown here is derived from an EMBL/GenBank/DDBJ whole genome shotgun (WGS) entry which is preliminary data.</text>
</comment>
<accession>A0A8S1EVZ3</accession>
<dbReference type="PROSITE" id="PS51885">
    <property type="entry name" value="NEPRILYSIN"/>
    <property type="match status" value="2"/>
</dbReference>
<protein>
    <recommendedName>
        <fullName evidence="1">Peptidase M13 C-terminal domain-containing protein</fullName>
    </recommendedName>
</protein>
<dbReference type="InterPro" id="IPR024079">
    <property type="entry name" value="MetalloPept_cat_dom_sf"/>
</dbReference>
<dbReference type="PANTHER" id="PTHR11733">
    <property type="entry name" value="ZINC METALLOPROTEASE FAMILY M13 NEPRILYSIN-RELATED"/>
    <property type="match status" value="1"/>
</dbReference>
<feature type="domain" description="Peptidase M13 C-terminal" evidence="1">
    <location>
        <begin position="163"/>
        <end position="325"/>
    </location>
</feature>
<reference evidence="2 3" key="1">
    <citation type="submission" date="2020-04" db="EMBL/GenBank/DDBJ databases">
        <authorList>
            <person name="Laetsch R D."/>
            <person name="Stevens L."/>
            <person name="Kumar S."/>
            <person name="Blaxter L. M."/>
        </authorList>
    </citation>
    <scope>NUCLEOTIDE SEQUENCE [LARGE SCALE GENOMIC DNA]</scope>
</reference>
<proteinExistence type="predicted"/>
<dbReference type="OrthoDB" id="5866043at2759"/>
<dbReference type="GO" id="GO:0005886">
    <property type="term" value="C:plasma membrane"/>
    <property type="evidence" value="ECO:0007669"/>
    <property type="project" value="TreeGrafter"/>
</dbReference>
<evidence type="ECO:0000313" key="3">
    <source>
        <dbReference type="Proteomes" id="UP000494206"/>
    </source>
</evidence>
<evidence type="ECO:0000313" key="2">
    <source>
        <dbReference type="EMBL" id="CAB3407851.1"/>
    </source>
</evidence>
<organism evidence="2 3">
    <name type="scientific">Caenorhabditis bovis</name>
    <dbReference type="NCBI Taxonomy" id="2654633"/>
    <lineage>
        <taxon>Eukaryota</taxon>
        <taxon>Metazoa</taxon>
        <taxon>Ecdysozoa</taxon>
        <taxon>Nematoda</taxon>
        <taxon>Chromadorea</taxon>
        <taxon>Rhabditida</taxon>
        <taxon>Rhabditina</taxon>
        <taxon>Rhabditomorpha</taxon>
        <taxon>Rhabditoidea</taxon>
        <taxon>Rhabditidae</taxon>
        <taxon>Peloderinae</taxon>
        <taxon>Caenorhabditis</taxon>
    </lineage>
</organism>
<dbReference type="Proteomes" id="UP000494206">
    <property type="component" value="Unassembled WGS sequence"/>
</dbReference>
<dbReference type="GO" id="GO:0004222">
    <property type="term" value="F:metalloendopeptidase activity"/>
    <property type="evidence" value="ECO:0007669"/>
    <property type="project" value="InterPro"/>
</dbReference>
<dbReference type="EMBL" id="CADEPM010000006">
    <property type="protein sequence ID" value="CAB3407851.1"/>
    <property type="molecule type" value="Genomic_DNA"/>
</dbReference>
<dbReference type="GO" id="GO:0016485">
    <property type="term" value="P:protein processing"/>
    <property type="evidence" value="ECO:0007669"/>
    <property type="project" value="TreeGrafter"/>
</dbReference>
<keyword evidence="3" id="KW-1185">Reference proteome</keyword>
<dbReference type="Pfam" id="PF01431">
    <property type="entry name" value="Peptidase_M13"/>
    <property type="match status" value="2"/>
</dbReference>
<dbReference type="SUPFAM" id="SSF55486">
    <property type="entry name" value="Metalloproteases ('zincins'), catalytic domain"/>
    <property type="match status" value="2"/>
</dbReference>
<gene>
    <name evidence="2" type="ORF">CBOVIS_LOCUS9712</name>
</gene>
<dbReference type="AlphaFoldDB" id="A0A8S1EVZ3"/>
<dbReference type="InterPro" id="IPR018497">
    <property type="entry name" value="Peptidase_M13_C"/>
</dbReference>